<evidence type="ECO:0000256" key="3">
    <source>
        <dbReference type="ARBA" id="ARBA00022553"/>
    </source>
</evidence>
<dbReference type="PANTHER" id="PTHR43711">
    <property type="entry name" value="TWO-COMPONENT HISTIDINE KINASE"/>
    <property type="match status" value="1"/>
</dbReference>
<dbReference type="SMART" id="SM00387">
    <property type="entry name" value="HATPase_c"/>
    <property type="match status" value="1"/>
</dbReference>
<comment type="caution">
    <text evidence="9">The sequence shown here is derived from an EMBL/GenBank/DDBJ whole genome shotgun (WGS) entry which is preliminary data.</text>
</comment>
<keyword evidence="10" id="KW-1185">Reference proteome</keyword>
<dbReference type="CDD" id="cd00082">
    <property type="entry name" value="HisKA"/>
    <property type="match status" value="1"/>
</dbReference>
<dbReference type="SUPFAM" id="SSF55874">
    <property type="entry name" value="ATPase domain of HSP90 chaperone/DNA topoisomerase II/histidine kinase"/>
    <property type="match status" value="1"/>
</dbReference>
<dbReference type="Proteomes" id="UP001230156">
    <property type="component" value="Unassembled WGS sequence"/>
</dbReference>
<dbReference type="EMBL" id="JAUYVI010000010">
    <property type="protein sequence ID" value="MDQ7251360.1"/>
    <property type="molecule type" value="Genomic_DNA"/>
</dbReference>
<keyword evidence="3" id="KW-0597">Phosphoprotein</keyword>
<evidence type="ECO:0000256" key="2">
    <source>
        <dbReference type="ARBA" id="ARBA00012438"/>
    </source>
</evidence>
<organism evidence="9 10">
    <name type="scientific">Dongia sedimenti</name>
    <dbReference type="NCBI Taxonomy" id="3064282"/>
    <lineage>
        <taxon>Bacteria</taxon>
        <taxon>Pseudomonadati</taxon>
        <taxon>Pseudomonadota</taxon>
        <taxon>Alphaproteobacteria</taxon>
        <taxon>Rhodospirillales</taxon>
        <taxon>Dongiaceae</taxon>
        <taxon>Dongia</taxon>
    </lineage>
</organism>
<dbReference type="EC" id="2.7.13.3" evidence="2"/>
<dbReference type="InterPro" id="IPR004358">
    <property type="entry name" value="Sig_transdc_His_kin-like_C"/>
</dbReference>
<dbReference type="Pfam" id="PF00512">
    <property type="entry name" value="HisKA"/>
    <property type="match status" value="1"/>
</dbReference>
<evidence type="ECO:0000313" key="10">
    <source>
        <dbReference type="Proteomes" id="UP001230156"/>
    </source>
</evidence>
<feature type="coiled-coil region" evidence="7">
    <location>
        <begin position="15"/>
        <end position="42"/>
    </location>
</feature>
<dbReference type="InterPro" id="IPR036097">
    <property type="entry name" value="HisK_dim/P_sf"/>
</dbReference>
<keyword evidence="5 9" id="KW-0418">Kinase</keyword>
<evidence type="ECO:0000256" key="6">
    <source>
        <dbReference type="ARBA" id="ARBA00023012"/>
    </source>
</evidence>
<comment type="catalytic activity">
    <reaction evidence="1">
        <text>ATP + protein L-histidine = ADP + protein N-phospho-L-histidine.</text>
        <dbReference type="EC" id="2.7.13.3"/>
    </reaction>
</comment>
<dbReference type="SUPFAM" id="SSF47384">
    <property type="entry name" value="Homodimeric domain of signal transducing histidine kinase"/>
    <property type="match status" value="1"/>
</dbReference>
<dbReference type="RefSeq" id="WP_379961652.1">
    <property type="nucleotide sequence ID" value="NZ_JAUYVI010000010.1"/>
</dbReference>
<keyword evidence="7" id="KW-0175">Coiled coil</keyword>
<dbReference type="InterPro" id="IPR003661">
    <property type="entry name" value="HisK_dim/P_dom"/>
</dbReference>
<evidence type="ECO:0000256" key="5">
    <source>
        <dbReference type="ARBA" id="ARBA00022777"/>
    </source>
</evidence>
<dbReference type="PANTHER" id="PTHR43711:SF1">
    <property type="entry name" value="HISTIDINE KINASE 1"/>
    <property type="match status" value="1"/>
</dbReference>
<accession>A0ABU0YUH1</accession>
<dbReference type="InterPro" id="IPR050736">
    <property type="entry name" value="Sensor_HK_Regulatory"/>
</dbReference>
<dbReference type="InterPro" id="IPR003594">
    <property type="entry name" value="HATPase_dom"/>
</dbReference>
<evidence type="ECO:0000256" key="4">
    <source>
        <dbReference type="ARBA" id="ARBA00022679"/>
    </source>
</evidence>
<gene>
    <name evidence="9" type="ORF">Q8A70_26985</name>
</gene>
<evidence type="ECO:0000259" key="8">
    <source>
        <dbReference type="PROSITE" id="PS50109"/>
    </source>
</evidence>
<dbReference type="Gene3D" id="3.30.565.10">
    <property type="entry name" value="Histidine kinase-like ATPase, C-terminal domain"/>
    <property type="match status" value="1"/>
</dbReference>
<reference evidence="10" key="1">
    <citation type="submission" date="2023-08" db="EMBL/GenBank/DDBJ databases">
        <title>Rhodospirillaceae gen. nov., a novel taxon isolated from the Yangtze River Yuezi River estuary sludge.</title>
        <authorList>
            <person name="Ruan L."/>
        </authorList>
    </citation>
    <scope>NUCLEOTIDE SEQUENCE [LARGE SCALE GENOMIC DNA]</scope>
    <source>
        <strain evidence="10">R-7</strain>
    </source>
</reference>
<dbReference type="InterPro" id="IPR005467">
    <property type="entry name" value="His_kinase_dom"/>
</dbReference>
<proteinExistence type="predicted"/>
<dbReference type="Pfam" id="PF02518">
    <property type="entry name" value="HATPase_c"/>
    <property type="match status" value="1"/>
</dbReference>
<evidence type="ECO:0000256" key="7">
    <source>
        <dbReference type="SAM" id="Coils"/>
    </source>
</evidence>
<evidence type="ECO:0000256" key="1">
    <source>
        <dbReference type="ARBA" id="ARBA00000085"/>
    </source>
</evidence>
<dbReference type="GO" id="GO:0016301">
    <property type="term" value="F:kinase activity"/>
    <property type="evidence" value="ECO:0007669"/>
    <property type="project" value="UniProtKB-KW"/>
</dbReference>
<dbReference type="Gene3D" id="1.10.287.130">
    <property type="match status" value="1"/>
</dbReference>
<evidence type="ECO:0000313" key="9">
    <source>
        <dbReference type="EMBL" id="MDQ7251360.1"/>
    </source>
</evidence>
<dbReference type="CDD" id="cd00075">
    <property type="entry name" value="HATPase"/>
    <property type="match status" value="1"/>
</dbReference>
<dbReference type="SMART" id="SM00388">
    <property type="entry name" value="HisKA"/>
    <property type="match status" value="1"/>
</dbReference>
<dbReference type="InterPro" id="IPR036890">
    <property type="entry name" value="HATPase_C_sf"/>
</dbReference>
<name>A0ABU0YUH1_9PROT</name>
<dbReference type="PROSITE" id="PS50109">
    <property type="entry name" value="HIS_KIN"/>
    <property type="match status" value="1"/>
</dbReference>
<sequence>MIQSADTAAPIPPPLEELRAALAREREARLEAERLLAQSEEAFSLARMESEELSRGKHDLLRNMSHELRTPLNAIIGFSSLLLSRLNGRLAPEDFDYLQIAHANANDLLHIVNQALEMTRLQSGAYVVEKDRVAVEPILDSCLAMRQQQFADAEIVPIVEVAADLPDVVADRAALSKCLLAIIDNAIKFSDGAPQVLVSADRVEDDVQIMIADRGVGIPEEYLDRVTEPFFQVDNSLAKTKSGSGLGLAITRSLLERQDARLRIMSHVGHGTTVHIRLRRA</sequence>
<protein>
    <recommendedName>
        <fullName evidence="2">histidine kinase</fullName>
        <ecNumber evidence="2">2.7.13.3</ecNumber>
    </recommendedName>
</protein>
<dbReference type="PRINTS" id="PR00344">
    <property type="entry name" value="BCTRLSENSOR"/>
</dbReference>
<keyword evidence="4" id="KW-0808">Transferase</keyword>
<feature type="domain" description="Histidine kinase" evidence="8">
    <location>
        <begin position="63"/>
        <end position="281"/>
    </location>
</feature>
<keyword evidence="6" id="KW-0902">Two-component regulatory system</keyword>